<sequence>APSPAPERIVTRLAGGLRWIWSERLIRDILVSAAGINAVFGALGLAVIVDARDHGATSTEIGVLLGIAGAAGFVGATLATRLAKSAHPSLVVLGIFWVTAALIPLMAIDANPYILGALLGAATLLAPAANTILISRVIVVTPDNLQGRVDAAGNFMTGALRPLAPLATGLLLTAIGGPGTLIAIAVAMGAIALAVTVSSRMRSIPPVAQSPPPAELRPSPTAPD</sequence>
<reference evidence="8 9" key="1">
    <citation type="submission" date="2024-07" db="EMBL/GenBank/DDBJ databases">
        <title>Draft Genome Sequence of Ferrimicrobium acidiphilum Strain YE2023, Isolated from a Pulp of Bioleach Reactor.</title>
        <authorList>
            <person name="Elkina Y.A."/>
            <person name="Bulaeva A.G."/>
            <person name="Beletsky A.V."/>
            <person name="Mardanov A.V."/>
        </authorList>
    </citation>
    <scope>NUCLEOTIDE SEQUENCE [LARGE SCALE GENOMIC DNA]</scope>
    <source>
        <strain evidence="8 9">YE2023</strain>
    </source>
</reference>
<dbReference type="Gene3D" id="1.20.1250.20">
    <property type="entry name" value="MFS general substrate transporter like domains"/>
    <property type="match status" value="1"/>
</dbReference>
<dbReference type="SUPFAM" id="SSF103473">
    <property type="entry name" value="MFS general substrate transporter"/>
    <property type="match status" value="1"/>
</dbReference>
<comment type="subcellular location">
    <subcellularLocation>
        <location evidence="1">Cell membrane</location>
        <topology evidence="1">Multi-pass membrane protein</topology>
    </subcellularLocation>
</comment>
<dbReference type="PANTHER" id="PTHR23513">
    <property type="entry name" value="INTEGRAL MEMBRANE EFFLUX PROTEIN-RELATED"/>
    <property type="match status" value="1"/>
</dbReference>
<feature type="compositionally biased region" description="Pro residues" evidence="6">
    <location>
        <begin position="208"/>
        <end position="224"/>
    </location>
</feature>
<evidence type="ECO:0000256" key="1">
    <source>
        <dbReference type="ARBA" id="ARBA00004651"/>
    </source>
</evidence>
<evidence type="ECO:0000313" key="8">
    <source>
        <dbReference type="EMBL" id="MEX6430936.1"/>
    </source>
</evidence>
<evidence type="ECO:0000313" key="9">
    <source>
        <dbReference type="Proteomes" id="UP001560267"/>
    </source>
</evidence>
<feature type="transmembrane region" description="Helical" evidence="7">
    <location>
        <begin position="114"/>
        <end position="139"/>
    </location>
</feature>
<dbReference type="EMBL" id="JBFSHR010000127">
    <property type="protein sequence ID" value="MEX6430936.1"/>
    <property type="molecule type" value="Genomic_DNA"/>
</dbReference>
<comment type="caution">
    <text evidence="8">The sequence shown here is derived from an EMBL/GenBank/DDBJ whole genome shotgun (WGS) entry which is preliminary data.</text>
</comment>
<evidence type="ECO:0000256" key="2">
    <source>
        <dbReference type="ARBA" id="ARBA00022475"/>
    </source>
</evidence>
<evidence type="ECO:0000256" key="4">
    <source>
        <dbReference type="ARBA" id="ARBA00022989"/>
    </source>
</evidence>
<feature type="transmembrane region" description="Helical" evidence="7">
    <location>
        <begin position="181"/>
        <end position="199"/>
    </location>
</feature>
<dbReference type="PANTHER" id="PTHR23513:SF6">
    <property type="entry name" value="MAJOR FACILITATOR SUPERFAMILY ASSOCIATED DOMAIN-CONTAINING PROTEIN"/>
    <property type="match status" value="1"/>
</dbReference>
<feature type="transmembrane region" description="Helical" evidence="7">
    <location>
        <begin position="90"/>
        <end position="108"/>
    </location>
</feature>
<evidence type="ECO:0000256" key="7">
    <source>
        <dbReference type="SAM" id="Phobius"/>
    </source>
</evidence>
<gene>
    <name evidence="8" type="ORF">AB6A68_14035</name>
</gene>
<evidence type="ECO:0000256" key="3">
    <source>
        <dbReference type="ARBA" id="ARBA00022692"/>
    </source>
</evidence>
<accession>A0ABV3Y5T7</accession>
<evidence type="ECO:0008006" key="10">
    <source>
        <dbReference type="Google" id="ProtNLM"/>
    </source>
</evidence>
<keyword evidence="4 7" id="KW-1133">Transmembrane helix</keyword>
<keyword evidence="2" id="KW-1003">Cell membrane</keyword>
<keyword evidence="5 7" id="KW-0472">Membrane</keyword>
<feature type="transmembrane region" description="Helical" evidence="7">
    <location>
        <begin position="29"/>
        <end position="49"/>
    </location>
</feature>
<keyword evidence="9" id="KW-1185">Reference proteome</keyword>
<keyword evidence="3 7" id="KW-0812">Transmembrane</keyword>
<dbReference type="Proteomes" id="UP001560267">
    <property type="component" value="Unassembled WGS sequence"/>
</dbReference>
<protein>
    <recommendedName>
        <fullName evidence="10">MFS transporter</fullName>
    </recommendedName>
</protein>
<feature type="transmembrane region" description="Helical" evidence="7">
    <location>
        <begin position="61"/>
        <end position="83"/>
    </location>
</feature>
<feature type="non-terminal residue" evidence="8">
    <location>
        <position position="1"/>
    </location>
</feature>
<name>A0ABV3Y5T7_9ACTN</name>
<proteinExistence type="predicted"/>
<feature type="region of interest" description="Disordered" evidence="6">
    <location>
        <begin position="203"/>
        <end position="224"/>
    </location>
</feature>
<evidence type="ECO:0000256" key="5">
    <source>
        <dbReference type="ARBA" id="ARBA00023136"/>
    </source>
</evidence>
<organism evidence="8 9">
    <name type="scientific">Ferrimicrobium acidiphilum</name>
    <dbReference type="NCBI Taxonomy" id="121039"/>
    <lineage>
        <taxon>Bacteria</taxon>
        <taxon>Bacillati</taxon>
        <taxon>Actinomycetota</taxon>
        <taxon>Acidimicrobiia</taxon>
        <taxon>Acidimicrobiales</taxon>
        <taxon>Acidimicrobiaceae</taxon>
        <taxon>Ferrimicrobium</taxon>
    </lineage>
</organism>
<dbReference type="InterPro" id="IPR036259">
    <property type="entry name" value="MFS_trans_sf"/>
</dbReference>
<evidence type="ECO:0000256" key="6">
    <source>
        <dbReference type="SAM" id="MobiDB-lite"/>
    </source>
</evidence>
<feature type="transmembrane region" description="Helical" evidence="7">
    <location>
        <begin position="151"/>
        <end position="175"/>
    </location>
</feature>